<evidence type="ECO:0000313" key="2">
    <source>
        <dbReference type="EMBL" id="OAA31077.1"/>
    </source>
</evidence>
<reference evidence="2 3" key="1">
    <citation type="submission" date="2014-02" db="EMBL/GenBank/DDBJ databases">
        <title>Kosmotoga genome sequencing.</title>
        <authorList>
            <person name="Pollo S.M."/>
            <person name="Charchuk R."/>
            <person name="Nesbo C.L."/>
        </authorList>
    </citation>
    <scope>NUCLEOTIDE SEQUENCE [LARGE SCALE GENOMIC DNA]</scope>
    <source>
        <strain evidence="2 3">S304</strain>
    </source>
</reference>
<comment type="caution">
    <text evidence="2">The sequence shown here is derived from an EMBL/GenBank/DDBJ whole genome shotgun (WGS) entry which is preliminary data.</text>
</comment>
<dbReference type="InterPro" id="IPR018551">
    <property type="entry name" value="DUF2007"/>
</dbReference>
<evidence type="ECO:0000259" key="1">
    <source>
        <dbReference type="Pfam" id="PF09413"/>
    </source>
</evidence>
<protein>
    <recommendedName>
        <fullName evidence="1">DUF2007 domain-containing protein</fullName>
    </recommendedName>
</protein>
<name>A0A176K1Q6_9BACT</name>
<proteinExistence type="predicted"/>
<dbReference type="Pfam" id="PF09413">
    <property type="entry name" value="DUF2007"/>
    <property type="match status" value="1"/>
</dbReference>
<feature type="domain" description="DUF2007" evidence="1">
    <location>
        <begin position="1"/>
        <end position="67"/>
    </location>
</feature>
<dbReference type="AlphaFoldDB" id="A0A176K1Q6"/>
<dbReference type="RefSeq" id="WP_068346894.1">
    <property type="nucleotide sequence ID" value="NZ_JFHK01000005.1"/>
</dbReference>
<organism evidence="2 3">
    <name type="scientific">Kosmotoga arenicorallina S304</name>
    <dbReference type="NCBI Taxonomy" id="1453497"/>
    <lineage>
        <taxon>Bacteria</taxon>
        <taxon>Thermotogati</taxon>
        <taxon>Thermotogota</taxon>
        <taxon>Thermotogae</taxon>
        <taxon>Kosmotogales</taxon>
        <taxon>Kosmotogaceae</taxon>
        <taxon>Kosmotoga</taxon>
    </lineage>
</organism>
<gene>
    <name evidence="2" type="ORF">AT15_08870</name>
</gene>
<dbReference type="EMBL" id="JFHK01000005">
    <property type="protein sequence ID" value="OAA31077.1"/>
    <property type="molecule type" value="Genomic_DNA"/>
</dbReference>
<accession>A0A176K1Q6</accession>
<dbReference type="Proteomes" id="UP000077339">
    <property type="component" value="Unassembled WGS sequence"/>
</dbReference>
<keyword evidence="3" id="KW-1185">Reference proteome</keyword>
<dbReference type="SUPFAM" id="SSF54913">
    <property type="entry name" value="GlnB-like"/>
    <property type="match status" value="1"/>
</dbReference>
<dbReference type="PATRIC" id="fig|1453497.3.peg.1757"/>
<sequence length="71" mass="8124">MKKLKEAIQRHEAELIKGILENEGIEVEIKPSHIAYTDTIYFGEGSLSDILVPDEMFEKAKKILEEYSGKE</sequence>
<evidence type="ECO:0000313" key="3">
    <source>
        <dbReference type="Proteomes" id="UP000077339"/>
    </source>
</evidence>
<dbReference type="InterPro" id="IPR011322">
    <property type="entry name" value="N-reg_PII-like_a/b"/>
</dbReference>
<dbReference type="OrthoDB" id="48658at2"/>
<dbReference type="STRING" id="1453497.AT15_08870"/>